<evidence type="ECO:0000313" key="3">
    <source>
        <dbReference type="Proteomes" id="UP001287356"/>
    </source>
</evidence>
<reference evidence="2" key="1">
    <citation type="journal article" date="2023" name="Mol. Phylogenet. Evol.">
        <title>Genome-scale phylogeny and comparative genomics of the fungal order Sordariales.</title>
        <authorList>
            <person name="Hensen N."/>
            <person name="Bonometti L."/>
            <person name="Westerberg I."/>
            <person name="Brannstrom I.O."/>
            <person name="Guillou S."/>
            <person name="Cros-Aarteil S."/>
            <person name="Calhoun S."/>
            <person name="Haridas S."/>
            <person name="Kuo A."/>
            <person name="Mondo S."/>
            <person name="Pangilinan J."/>
            <person name="Riley R."/>
            <person name="LaButti K."/>
            <person name="Andreopoulos B."/>
            <person name="Lipzen A."/>
            <person name="Chen C."/>
            <person name="Yan M."/>
            <person name="Daum C."/>
            <person name="Ng V."/>
            <person name="Clum A."/>
            <person name="Steindorff A."/>
            <person name="Ohm R.A."/>
            <person name="Martin F."/>
            <person name="Silar P."/>
            <person name="Natvig D.O."/>
            <person name="Lalanne C."/>
            <person name="Gautier V."/>
            <person name="Ament-Velasquez S.L."/>
            <person name="Kruys A."/>
            <person name="Hutchinson M.I."/>
            <person name="Powell A.J."/>
            <person name="Barry K."/>
            <person name="Miller A.N."/>
            <person name="Grigoriev I.V."/>
            <person name="Debuchy R."/>
            <person name="Gladieux P."/>
            <person name="Hiltunen Thoren M."/>
            <person name="Johannesson H."/>
        </authorList>
    </citation>
    <scope>NUCLEOTIDE SEQUENCE</scope>
    <source>
        <strain evidence="2">CBS 958.72</strain>
    </source>
</reference>
<proteinExistence type="predicted"/>
<gene>
    <name evidence="2" type="ORF">B0T24DRAFT_627581</name>
</gene>
<feature type="compositionally biased region" description="Polar residues" evidence="1">
    <location>
        <begin position="115"/>
        <end position="126"/>
    </location>
</feature>
<accession>A0AAE0K7I1</accession>
<keyword evidence="3" id="KW-1185">Reference proteome</keyword>
<reference evidence="2" key="2">
    <citation type="submission" date="2023-06" db="EMBL/GenBank/DDBJ databases">
        <authorList>
            <consortium name="Lawrence Berkeley National Laboratory"/>
            <person name="Haridas S."/>
            <person name="Hensen N."/>
            <person name="Bonometti L."/>
            <person name="Westerberg I."/>
            <person name="Brannstrom I.O."/>
            <person name="Guillou S."/>
            <person name="Cros-Aarteil S."/>
            <person name="Calhoun S."/>
            <person name="Kuo A."/>
            <person name="Mondo S."/>
            <person name="Pangilinan J."/>
            <person name="Riley R."/>
            <person name="Labutti K."/>
            <person name="Andreopoulos B."/>
            <person name="Lipzen A."/>
            <person name="Chen C."/>
            <person name="Yanf M."/>
            <person name="Daum C."/>
            <person name="Ng V."/>
            <person name="Clum A."/>
            <person name="Steindorff A."/>
            <person name="Ohm R."/>
            <person name="Martin F."/>
            <person name="Silar P."/>
            <person name="Natvig D."/>
            <person name="Lalanne C."/>
            <person name="Gautier V."/>
            <person name="Ament-Velasquez S.L."/>
            <person name="Kruys A."/>
            <person name="Hutchinson M.I."/>
            <person name="Powell A.J."/>
            <person name="Barry K."/>
            <person name="Miller A.N."/>
            <person name="Grigoriev I.V."/>
            <person name="Debuchy R."/>
            <person name="Gladieux P."/>
            <person name="Thoren M.H."/>
            <person name="Johannesson H."/>
        </authorList>
    </citation>
    <scope>NUCLEOTIDE SEQUENCE</scope>
    <source>
        <strain evidence="2">CBS 958.72</strain>
    </source>
</reference>
<feature type="region of interest" description="Disordered" evidence="1">
    <location>
        <begin position="111"/>
        <end position="191"/>
    </location>
</feature>
<protein>
    <submittedName>
        <fullName evidence="2">Uncharacterized protein</fullName>
    </submittedName>
</protein>
<evidence type="ECO:0000313" key="2">
    <source>
        <dbReference type="EMBL" id="KAK3370987.1"/>
    </source>
</evidence>
<dbReference type="AlphaFoldDB" id="A0AAE0K7I1"/>
<dbReference type="Proteomes" id="UP001287356">
    <property type="component" value="Unassembled WGS sequence"/>
</dbReference>
<feature type="compositionally biased region" description="Basic residues" evidence="1">
    <location>
        <begin position="139"/>
        <end position="158"/>
    </location>
</feature>
<dbReference type="EMBL" id="JAULSN010000005">
    <property type="protein sequence ID" value="KAK3370987.1"/>
    <property type="molecule type" value="Genomic_DNA"/>
</dbReference>
<feature type="compositionally biased region" description="Polar residues" evidence="1">
    <location>
        <begin position="161"/>
        <end position="171"/>
    </location>
</feature>
<evidence type="ECO:0000256" key="1">
    <source>
        <dbReference type="SAM" id="MobiDB-lite"/>
    </source>
</evidence>
<comment type="caution">
    <text evidence="2">The sequence shown here is derived from an EMBL/GenBank/DDBJ whole genome shotgun (WGS) entry which is preliminary data.</text>
</comment>
<name>A0AAE0K7I1_9PEZI</name>
<sequence length="419" mass="47066">MSNHCDLALAQFSVSQLVGSERGECDQASRPTSTIAAGRQRNPIVPDACQCRRQVSKGKMARDTLEATPESIAADLAPRIVEGSGDVASHDSNTALFVSGFSRASLGEIRAETPKSANDNPRSAPSPTCRDNAEESKPGNRKSRKREKQRARRALKRRQNQETTGVESASQDDVKGQDGGGTGKRHRPTQVEQSMNFFMTMYDWSGFFLRSESWLPHLNAGGKLDFETAESISRAVKRSWFGSGGPSGFKSLEELERFTELKEKEASYIEKQLNRMPSLQDEAWKSYFGDLERLSQQRPVEEILGGPAEFLRDTILPCLRAQVISLRARTREVRVLRDKYERLCQKWDRQEGLRSLISSLRISQGLIIPVCPVWKEVSEEIELLQGDLLEPHDLRILNENRRRTQVAYEEAMVSALLVA</sequence>
<organism evidence="2 3">
    <name type="scientific">Lasiosphaeria ovina</name>
    <dbReference type="NCBI Taxonomy" id="92902"/>
    <lineage>
        <taxon>Eukaryota</taxon>
        <taxon>Fungi</taxon>
        <taxon>Dikarya</taxon>
        <taxon>Ascomycota</taxon>
        <taxon>Pezizomycotina</taxon>
        <taxon>Sordariomycetes</taxon>
        <taxon>Sordariomycetidae</taxon>
        <taxon>Sordariales</taxon>
        <taxon>Lasiosphaeriaceae</taxon>
        <taxon>Lasiosphaeria</taxon>
    </lineage>
</organism>